<protein>
    <recommendedName>
        <fullName evidence="3">F-box domain-containing protein</fullName>
    </recommendedName>
</protein>
<dbReference type="RefSeq" id="XP_007866614.1">
    <property type="nucleotide sequence ID" value="XM_007868423.1"/>
</dbReference>
<dbReference type="AlphaFoldDB" id="S7RPW0"/>
<gene>
    <name evidence="1" type="ORF">GLOTRDRAFT_25227</name>
</gene>
<feature type="non-terminal residue" evidence="1">
    <location>
        <position position="1"/>
    </location>
</feature>
<evidence type="ECO:0008006" key="3">
    <source>
        <dbReference type="Google" id="ProtNLM"/>
    </source>
</evidence>
<feature type="non-terminal residue" evidence="1">
    <location>
        <position position="258"/>
    </location>
</feature>
<keyword evidence="2" id="KW-1185">Reference proteome</keyword>
<dbReference type="EMBL" id="KB469303">
    <property type="protein sequence ID" value="EPQ54924.1"/>
    <property type="molecule type" value="Genomic_DNA"/>
</dbReference>
<name>S7RPW0_GLOTA</name>
<dbReference type="Proteomes" id="UP000030669">
    <property type="component" value="Unassembled WGS sequence"/>
</dbReference>
<accession>S7RPW0</accession>
<dbReference type="HOGENOM" id="CLU_036419_0_0_1"/>
<evidence type="ECO:0000313" key="2">
    <source>
        <dbReference type="Proteomes" id="UP000030669"/>
    </source>
</evidence>
<sequence length="258" mass="29823">VLDSCSPASLINLAATCRLYRAILKNIFEECWDINRHLGRFFSDPLAFRNLQARTATLISGSNALQFFDRKVYSGSDLDLYVYKEHLDEVCRWVMAEGYVFVPKHRQDRDFEVAVNKHPRTVSAYTLLLLTCLRQLYNMRGIKNIIDLEHPLDGRKIQVMSAKMSPMEIVLFFHSTCVMNVISFEKAYSLYPRATFEERRSLIIPCSGPSQTPALEKYDARGWHILPGTPESEQLDDHSAFCSIERWIGDKYTWVIDL</sequence>
<reference evidence="1 2" key="1">
    <citation type="journal article" date="2012" name="Science">
        <title>The Paleozoic origin of enzymatic lignin decomposition reconstructed from 31 fungal genomes.</title>
        <authorList>
            <person name="Floudas D."/>
            <person name="Binder M."/>
            <person name="Riley R."/>
            <person name="Barry K."/>
            <person name="Blanchette R.A."/>
            <person name="Henrissat B."/>
            <person name="Martinez A.T."/>
            <person name="Otillar R."/>
            <person name="Spatafora J.W."/>
            <person name="Yadav J.S."/>
            <person name="Aerts A."/>
            <person name="Benoit I."/>
            <person name="Boyd A."/>
            <person name="Carlson A."/>
            <person name="Copeland A."/>
            <person name="Coutinho P.M."/>
            <person name="de Vries R.P."/>
            <person name="Ferreira P."/>
            <person name="Findley K."/>
            <person name="Foster B."/>
            <person name="Gaskell J."/>
            <person name="Glotzer D."/>
            <person name="Gorecki P."/>
            <person name="Heitman J."/>
            <person name="Hesse C."/>
            <person name="Hori C."/>
            <person name="Igarashi K."/>
            <person name="Jurgens J.A."/>
            <person name="Kallen N."/>
            <person name="Kersten P."/>
            <person name="Kohler A."/>
            <person name="Kuees U."/>
            <person name="Kumar T.K.A."/>
            <person name="Kuo A."/>
            <person name="LaButti K."/>
            <person name="Larrondo L.F."/>
            <person name="Lindquist E."/>
            <person name="Ling A."/>
            <person name="Lombard V."/>
            <person name="Lucas S."/>
            <person name="Lundell T."/>
            <person name="Martin R."/>
            <person name="McLaughlin D.J."/>
            <person name="Morgenstern I."/>
            <person name="Morin E."/>
            <person name="Murat C."/>
            <person name="Nagy L.G."/>
            <person name="Nolan M."/>
            <person name="Ohm R.A."/>
            <person name="Patyshakuliyeva A."/>
            <person name="Rokas A."/>
            <person name="Ruiz-Duenas F.J."/>
            <person name="Sabat G."/>
            <person name="Salamov A."/>
            <person name="Samejima M."/>
            <person name="Schmutz J."/>
            <person name="Slot J.C."/>
            <person name="St John F."/>
            <person name="Stenlid J."/>
            <person name="Sun H."/>
            <person name="Sun S."/>
            <person name="Syed K."/>
            <person name="Tsang A."/>
            <person name="Wiebenga A."/>
            <person name="Young D."/>
            <person name="Pisabarro A."/>
            <person name="Eastwood D.C."/>
            <person name="Martin F."/>
            <person name="Cullen D."/>
            <person name="Grigoriev I.V."/>
            <person name="Hibbett D.S."/>
        </authorList>
    </citation>
    <scope>NUCLEOTIDE SEQUENCE [LARGE SCALE GENOMIC DNA]</scope>
    <source>
        <strain evidence="1 2">ATCC 11539</strain>
    </source>
</reference>
<proteinExistence type="predicted"/>
<dbReference type="GeneID" id="19305160"/>
<dbReference type="KEGG" id="gtr:GLOTRDRAFT_25227"/>
<dbReference type="OMA" id="ITYSKAY"/>
<organism evidence="1 2">
    <name type="scientific">Gloeophyllum trabeum (strain ATCC 11539 / FP-39264 / Madison 617)</name>
    <name type="common">Brown rot fungus</name>
    <dbReference type="NCBI Taxonomy" id="670483"/>
    <lineage>
        <taxon>Eukaryota</taxon>
        <taxon>Fungi</taxon>
        <taxon>Dikarya</taxon>
        <taxon>Basidiomycota</taxon>
        <taxon>Agaricomycotina</taxon>
        <taxon>Agaricomycetes</taxon>
        <taxon>Gloeophyllales</taxon>
        <taxon>Gloeophyllaceae</taxon>
        <taxon>Gloeophyllum</taxon>
    </lineage>
</organism>
<dbReference type="OrthoDB" id="3041043at2759"/>
<dbReference type="eggNOG" id="ENOG502S6I6">
    <property type="taxonomic scope" value="Eukaryota"/>
</dbReference>
<evidence type="ECO:0000313" key="1">
    <source>
        <dbReference type="EMBL" id="EPQ54924.1"/>
    </source>
</evidence>